<evidence type="ECO:0000313" key="8">
    <source>
        <dbReference type="EMBL" id="ECX6661785.1"/>
    </source>
</evidence>
<feature type="transmembrane region" description="Helical" evidence="7">
    <location>
        <begin position="78"/>
        <end position="96"/>
    </location>
</feature>
<dbReference type="InterPro" id="IPR011701">
    <property type="entry name" value="MFS"/>
</dbReference>
<feature type="transmembrane region" description="Helical" evidence="7">
    <location>
        <begin position="149"/>
        <end position="168"/>
    </location>
</feature>
<feature type="transmembrane region" description="Helical" evidence="7">
    <location>
        <begin position="355"/>
        <end position="374"/>
    </location>
</feature>
<reference evidence="8" key="1">
    <citation type="submission" date="2019-09" db="EMBL/GenBank/DDBJ databases">
        <authorList>
            <consortium name="PulseNet: The National Subtyping Network for Foodborne Disease Surveillance"/>
            <person name="Tarr C.L."/>
            <person name="Trees E."/>
            <person name="Katz L.S."/>
            <person name="Carleton-Romer H.A."/>
            <person name="Stroika S."/>
            <person name="Kucerova Z."/>
            <person name="Roache K.F."/>
            <person name="Sabol A.L."/>
            <person name="Besser J."/>
            <person name="Gerner-Smidt P."/>
        </authorList>
    </citation>
    <scope>NUCLEOTIDE SEQUENCE</scope>
    <source>
        <strain evidence="8">PNUSAS101199</strain>
    </source>
</reference>
<keyword evidence="2" id="KW-0813">Transport</keyword>
<evidence type="ECO:0000256" key="3">
    <source>
        <dbReference type="ARBA" id="ARBA00022519"/>
    </source>
</evidence>
<evidence type="ECO:0000256" key="2">
    <source>
        <dbReference type="ARBA" id="ARBA00022448"/>
    </source>
</evidence>
<gene>
    <name evidence="8" type="ORF">F6X26_23000</name>
</gene>
<dbReference type="InterPro" id="IPR004752">
    <property type="entry name" value="AmpG_permease/AT-1"/>
</dbReference>
<dbReference type="EMBL" id="AALAOU010000022">
    <property type="protein sequence ID" value="ECX6661785.1"/>
    <property type="molecule type" value="Genomic_DNA"/>
</dbReference>
<keyword evidence="6 7" id="KW-0472">Membrane</keyword>
<keyword evidence="5 7" id="KW-1133">Transmembrane helix</keyword>
<proteinExistence type="predicted"/>
<feature type="transmembrane region" description="Helical" evidence="7">
    <location>
        <begin position="226"/>
        <end position="245"/>
    </location>
</feature>
<protein>
    <submittedName>
        <fullName evidence="8">MFS transporter</fullName>
    </submittedName>
</protein>
<evidence type="ECO:0000256" key="1">
    <source>
        <dbReference type="ARBA" id="ARBA00004429"/>
    </source>
</evidence>
<feature type="transmembrane region" description="Helical" evidence="7">
    <location>
        <begin position="260"/>
        <end position="282"/>
    </location>
</feature>
<dbReference type="InterPro" id="IPR036259">
    <property type="entry name" value="MFS_trans_sf"/>
</dbReference>
<feature type="transmembrane region" description="Helical" evidence="7">
    <location>
        <begin position="317"/>
        <end position="343"/>
    </location>
</feature>
<feature type="transmembrane region" description="Helical" evidence="7">
    <location>
        <begin position="294"/>
        <end position="311"/>
    </location>
</feature>
<evidence type="ECO:0000256" key="6">
    <source>
        <dbReference type="ARBA" id="ARBA00023136"/>
    </source>
</evidence>
<keyword evidence="3" id="KW-0997">Cell inner membrane</keyword>
<dbReference type="AlphaFoldDB" id="A0A619I4E2"/>
<dbReference type="GO" id="GO:0022857">
    <property type="term" value="F:transmembrane transporter activity"/>
    <property type="evidence" value="ECO:0007669"/>
    <property type="project" value="InterPro"/>
</dbReference>
<keyword evidence="3" id="KW-1003">Cell membrane</keyword>
<dbReference type="Pfam" id="PF07690">
    <property type="entry name" value="MFS_1"/>
    <property type="match status" value="1"/>
</dbReference>
<dbReference type="PANTHER" id="PTHR12778:SF10">
    <property type="entry name" value="MAJOR FACILITATOR SUPERFAMILY DOMAIN-CONTAINING PROTEIN 3"/>
    <property type="match status" value="1"/>
</dbReference>
<name>A0A619I4E2_SALER</name>
<evidence type="ECO:0000256" key="7">
    <source>
        <dbReference type="SAM" id="Phobius"/>
    </source>
</evidence>
<feature type="transmembrane region" description="Helical" evidence="7">
    <location>
        <begin position="48"/>
        <end position="66"/>
    </location>
</feature>
<organism evidence="8">
    <name type="scientific">Salmonella enterica</name>
    <name type="common">Salmonella choleraesuis</name>
    <dbReference type="NCBI Taxonomy" id="28901"/>
    <lineage>
        <taxon>Bacteria</taxon>
        <taxon>Pseudomonadati</taxon>
        <taxon>Pseudomonadota</taxon>
        <taxon>Gammaproteobacteria</taxon>
        <taxon>Enterobacterales</taxon>
        <taxon>Enterobacteriaceae</taxon>
        <taxon>Salmonella</taxon>
    </lineage>
</organism>
<feature type="transmembrane region" description="Helical" evidence="7">
    <location>
        <begin position="380"/>
        <end position="401"/>
    </location>
</feature>
<feature type="transmembrane region" description="Helical" evidence="7">
    <location>
        <begin position="12"/>
        <end position="36"/>
    </location>
</feature>
<evidence type="ECO:0000256" key="5">
    <source>
        <dbReference type="ARBA" id="ARBA00022989"/>
    </source>
</evidence>
<sequence length="417" mass="46204">MNQIASSRIGLYQVIFGWMNFVLVIPAIYLLLGLPLTMRECGWSGTDIGFFQLAGLPAVFKFLLALPIQRFRVGKRHYSYWVVLLVLILVALLYLISDPGMLARRIPLFLLALTISLLSTWVDIPLNALAVKLLPRSEQMRAGTIRSMATFVGAIVGSGFMLVLQGWWGWQAPFYIMSGSLLFGLLLMTRLREDEQGDEQGDERGLQSTKPIMDLSGYFRQPGAKFWIWLLVSSFPFIGAVWLYLKPMLLDLGVVAQNVAWIVGVGGGSIGAISSLLSGPLVRYLGVTKAIPGYLFFALLALVALTLSMLFKLYIAWIIASIFLVSIAMGGMSSLMFGLMMIFTRHKCRASDYGFQTSIFVVARLTFPLGAGMILDTGGYVLMLTVLSLCVLSVFILTLIFRSHIAYIVLHEHDELA</sequence>
<dbReference type="SUPFAM" id="SSF103473">
    <property type="entry name" value="MFS general substrate transporter"/>
    <property type="match status" value="1"/>
</dbReference>
<accession>A0A619I4E2</accession>
<dbReference type="Gene3D" id="1.20.1250.20">
    <property type="entry name" value="MFS general substrate transporter like domains"/>
    <property type="match status" value="1"/>
</dbReference>
<evidence type="ECO:0000256" key="4">
    <source>
        <dbReference type="ARBA" id="ARBA00022692"/>
    </source>
</evidence>
<dbReference type="GO" id="GO:0005886">
    <property type="term" value="C:plasma membrane"/>
    <property type="evidence" value="ECO:0007669"/>
    <property type="project" value="UniProtKB-SubCell"/>
</dbReference>
<comment type="caution">
    <text evidence="8">The sequence shown here is derived from an EMBL/GenBank/DDBJ whole genome shotgun (WGS) entry which is preliminary data.</text>
</comment>
<feature type="transmembrane region" description="Helical" evidence="7">
    <location>
        <begin position="108"/>
        <end position="129"/>
    </location>
</feature>
<feature type="transmembrane region" description="Helical" evidence="7">
    <location>
        <begin position="174"/>
        <end position="191"/>
    </location>
</feature>
<keyword evidence="4 7" id="KW-0812">Transmembrane</keyword>
<dbReference type="PANTHER" id="PTHR12778">
    <property type="entry name" value="SOLUTE CARRIER FAMILY 33 ACETYL-COA TRANSPORTER -RELATED"/>
    <property type="match status" value="1"/>
</dbReference>
<comment type="subcellular location">
    <subcellularLocation>
        <location evidence="1">Cell inner membrane</location>
        <topology evidence="1">Multi-pass membrane protein</topology>
    </subcellularLocation>
</comment>